<proteinExistence type="inferred from homology"/>
<accession>A0AAD4GS41</accession>
<keyword evidence="7" id="KW-0808">Transferase</keyword>
<keyword evidence="5" id="KW-0021">Allosteric enzyme</keyword>
<comment type="caution">
    <text evidence="11">The sequence shown here is derived from an EMBL/GenBank/DDBJ whole genome shotgun (WGS) entry which is preliminary data.</text>
</comment>
<dbReference type="InterPro" id="IPR050054">
    <property type="entry name" value="UPRTase/APRTase"/>
</dbReference>
<evidence type="ECO:0000256" key="6">
    <source>
        <dbReference type="ARBA" id="ARBA00022676"/>
    </source>
</evidence>
<dbReference type="InterPro" id="IPR029057">
    <property type="entry name" value="PRTase-like"/>
</dbReference>
<dbReference type="EC" id="2.4.2.9" evidence="4"/>
<feature type="domain" description="Phosphoribosyltransferase" evidence="10">
    <location>
        <begin position="40"/>
        <end position="200"/>
    </location>
</feature>
<dbReference type="Proteomes" id="UP001194746">
    <property type="component" value="Unassembled WGS sequence"/>
</dbReference>
<dbReference type="PANTHER" id="PTHR32315:SF4">
    <property type="entry name" value="URACIL PHOSPHORIBOSYLTRANSFERASE, CHLOROPLASTIC"/>
    <property type="match status" value="1"/>
</dbReference>
<reference evidence="11" key="1">
    <citation type="journal article" date="2019" name="Beilstein J. Org. Chem.">
        <title>Nanangenines: drimane sesquiterpenoids as the dominant metabolite cohort of a novel Australian fungus, Aspergillus nanangensis.</title>
        <authorList>
            <person name="Lacey H.J."/>
            <person name="Gilchrist C.L.M."/>
            <person name="Crombie A."/>
            <person name="Kalaitzis J.A."/>
            <person name="Vuong D."/>
            <person name="Rutledge P.J."/>
            <person name="Turner P."/>
            <person name="Pitt J.I."/>
            <person name="Lacey E."/>
            <person name="Chooi Y.H."/>
            <person name="Piggott A.M."/>
        </authorList>
    </citation>
    <scope>NUCLEOTIDE SEQUENCE</scope>
    <source>
        <strain evidence="11">MST-FP2251</strain>
    </source>
</reference>
<gene>
    <name evidence="11" type="ORF">FE257_010375</name>
</gene>
<sequence>MTATLPPNVCQLHDETFTSLLDKLRNRALQPFEVRALVHSLATKIGSHVNATAPESETIAIVVVLRSGLAMFDGFMKNVPDETSTSVYHLGIFRDQASLQPVEYYNKLPSKPLHIKQAYVLDPLIATGGTAGAVVSILKDWGIEKLTFLSILSAPTGLANAASVWPEGTEFIVGCIDSEVDGKGYIEPGVGDIGDRLFGTFA</sequence>
<evidence type="ECO:0000313" key="11">
    <source>
        <dbReference type="EMBL" id="KAF9887247.1"/>
    </source>
</evidence>
<evidence type="ECO:0000256" key="4">
    <source>
        <dbReference type="ARBA" id="ARBA00011894"/>
    </source>
</evidence>
<name>A0AAD4GS41_ASPNN</name>
<evidence type="ECO:0000259" key="10">
    <source>
        <dbReference type="Pfam" id="PF14681"/>
    </source>
</evidence>
<dbReference type="GO" id="GO:0005525">
    <property type="term" value="F:GTP binding"/>
    <property type="evidence" value="ECO:0007669"/>
    <property type="project" value="UniProtKB-KW"/>
</dbReference>
<organism evidence="11 12">
    <name type="scientific">Aspergillus nanangensis</name>
    <dbReference type="NCBI Taxonomy" id="2582783"/>
    <lineage>
        <taxon>Eukaryota</taxon>
        <taxon>Fungi</taxon>
        <taxon>Dikarya</taxon>
        <taxon>Ascomycota</taxon>
        <taxon>Pezizomycotina</taxon>
        <taxon>Eurotiomycetes</taxon>
        <taxon>Eurotiomycetidae</taxon>
        <taxon>Eurotiales</taxon>
        <taxon>Aspergillaceae</taxon>
        <taxon>Aspergillus</taxon>
        <taxon>Aspergillus subgen. Circumdati</taxon>
    </lineage>
</organism>
<dbReference type="EMBL" id="VCAU01000064">
    <property type="protein sequence ID" value="KAF9887247.1"/>
    <property type="molecule type" value="Genomic_DNA"/>
</dbReference>
<dbReference type="SUPFAM" id="SSF53271">
    <property type="entry name" value="PRTase-like"/>
    <property type="match status" value="1"/>
</dbReference>
<dbReference type="InterPro" id="IPR000836">
    <property type="entry name" value="PRTase_dom"/>
</dbReference>
<reference evidence="11" key="2">
    <citation type="submission" date="2020-02" db="EMBL/GenBank/DDBJ databases">
        <authorList>
            <person name="Gilchrist C.L.M."/>
            <person name="Chooi Y.-H."/>
        </authorList>
    </citation>
    <scope>NUCLEOTIDE SEQUENCE</scope>
    <source>
        <strain evidence="11">MST-FP2251</strain>
    </source>
</reference>
<evidence type="ECO:0000256" key="5">
    <source>
        <dbReference type="ARBA" id="ARBA00022533"/>
    </source>
</evidence>
<evidence type="ECO:0000256" key="8">
    <source>
        <dbReference type="ARBA" id="ARBA00022741"/>
    </source>
</evidence>
<keyword evidence="8" id="KW-0547">Nucleotide-binding</keyword>
<evidence type="ECO:0000256" key="7">
    <source>
        <dbReference type="ARBA" id="ARBA00022679"/>
    </source>
</evidence>
<evidence type="ECO:0000313" key="12">
    <source>
        <dbReference type="Proteomes" id="UP001194746"/>
    </source>
</evidence>
<keyword evidence="12" id="KW-1185">Reference proteome</keyword>
<dbReference type="NCBIfam" id="NF001097">
    <property type="entry name" value="PRK00129.1"/>
    <property type="match status" value="1"/>
</dbReference>
<comment type="cofactor">
    <cofactor evidence="1">
        <name>Mg(2+)</name>
        <dbReference type="ChEBI" id="CHEBI:18420"/>
    </cofactor>
</comment>
<evidence type="ECO:0000256" key="9">
    <source>
        <dbReference type="ARBA" id="ARBA00023134"/>
    </source>
</evidence>
<dbReference type="CDD" id="cd06223">
    <property type="entry name" value="PRTases_typeI"/>
    <property type="match status" value="1"/>
</dbReference>
<evidence type="ECO:0000256" key="2">
    <source>
        <dbReference type="ARBA" id="ARBA00005180"/>
    </source>
</evidence>
<dbReference type="PANTHER" id="PTHR32315">
    <property type="entry name" value="ADENINE PHOSPHORIBOSYLTRANSFERASE"/>
    <property type="match status" value="1"/>
</dbReference>
<dbReference type="AlphaFoldDB" id="A0AAD4GS41"/>
<evidence type="ECO:0000256" key="3">
    <source>
        <dbReference type="ARBA" id="ARBA00009516"/>
    </source>
</evidence>
<dbReference type="Gene3D" id="3.40.50.2020">
    <property type="match status" value="1"/>
</dbReference>
<keyword evidence="6" id="KW-0328">Glycosyltransferase</keyword>
<comment type="similarity">
    <text evidence="3">Belongs to the UPRTase family.</text>
</comment>
<dbReference type="GO" id="GO:0004845">
    <property type="term" value="F:uracil phosphoribosyltransferase activity"/>
    <property type="evidence" value="ECO:0007669"/>
    <property type="project" value="UniProtKB-EC"/>
</dbReference>
<evidence type="ECO:0000256" key="1">
    <source>
        <dbReference type="ARBA" id="ARBA00001946"/>
    </source>
</evidence>
<protein>
    <recommendedName>
        <fullName evidence="4">uracil phosphoribosyltransferase</fullName>
        <ecNumber evidence="4">2.4.2.9</ecNumber>
    </recommendedName>
</protein>
<comment type="pathway">
    <text evidence="2">Pyrimidine metabolism; UMP biosynthesis via salvage pathway; UMP from uracil: step 1/1.</text>
</comment>
<dbReference type="Pfam" id="PF14681">
    <property type="entry name" value="UPRTase"/>
    <property type="match status" value="1"/>
</dbReference>
<keyword evidence="9" id="KW-0342">GTP-binding</keyword>